<dbReference type="EC" id="3.4.14.10" evidence="4"/>
<evidence type="ECO:0000256" key="4">
    <source>
        <dbReference type="ARBA" id="ARBA00012462"/>
    </source>
</evidence>
<feature type="chain" id="PRO_5040508297" description="tripeptidyl-peptidase II" evidence="16">
    <location>
        <begin position="20"/>
        <end position="615"/>
    </location>
</feature>
<keyword evidence="19" id="KW-1185">Reference proteome</keyword>
<keyword evidence="10 15" id="KW-0720">Serine protease</keyword>
<evidence type="ECO:0000256" key="7">
    <source>
        <dbReference type="ARBA" id="ARBA00022723"/>
    </source>
</evidence>
<reference evidence="18" key="1">
    <citation type="submission" date="2020-11" db="EMBL/GenBank/DDBJ databases">
        <authorList>
            <consortium name="DOE Joint Genome Institute"/>
            <person name="Ahrendt S."/>
            <person name="Riley R."/>
            <person name="Andreopoulos W."/>
            <person name="LaButti K."/>
            <person name="Pangilinan J."/>
            <person name="Ruiz-duenas F.J."/>
            <person name="Barrasa J.M."/>
            <person name="Sanchez-Garcia M."/>
            <person name="Camarero S."/>
            <person name="Miyauchi S."/>
            <person name="Serrano A."/>
            <person name="Linde D."/>
            <person name="Babiker R."/>
            <person name="Drula E."/>
            <person name="Ayuso-Fernandez I."/>
            <person name="Pacheco R."/>
            <person name="Padilla G."/>
            <person name="Ferreira P."/>
            <person name="Barriuso J."/>
            <person name="Kellner H."/>
            <person name="Castanera R."/>
            <person name="Alfaro M."/>
            <person name="Ramirez L."/>
            <person name="Pisabarro A.G."/>
            <person name="Kuo A."/>
            <person name="Tritt A."/>
            <person name="Lipzen A."/>
            <person name="He G."/>
            <person name="Yan M."/>
            <person name="Ng V."/>
            <person name="Cullen D."/>
            <person name="Martin F."/>
            <person name="Rosso M.-N."/>
            <person name="Henrissat B."/>
            <person name="Hibbett D."/>
            <person name="Martinez A.T."/>
            <person name="Grigoriev I.V."/>
        </authorList>
    </citation>
    <scope>NUCLEOTIDE SEQUENCE</scope>
    <source>
        <strain evidence="18">AH 44721</strain>
    </source>
</reference>
<dbReference type="PROSITE" id="PS00138">
    <property type="entry name" value="SUBTILASE_SER"/>
    <property type="match status" value="1"/>
</dbReference>
<dbReference type="FunFam" id="3.40.50.200:FF:000015">
    <property type="entry name" value="Tripeptidyl peptidase A"/>
    <property type="match status" value="1"/>
</dbReference>
<evidence type="ECO:0000256" key="3">
    <source>
        <dbReference type="ARBA" id="ARBA00004239"/>
    </source>
</evidence>
<comment type="caution">
    <text evidence="18">The sequence shown here is derived from an EMBL/GenBank/DDBJ whole genome shotgun (WGS) entry which is preliminary data.</text>
</comment>
<dbReference type="InterPro" id="IPR000209">
    <property type="entry name" value="Peptidase_S8/S53_dom"/>
</dbReference>
<dbReference type="InterPro" id="IPR030400">
    <property type="entry name" value="Sedolisin_dom"/>
</dbReference>
<evidence type="ECO:0000256" key="5">
    <source>
        <dbReference type="ARBA" id="ARBA00022525"/>
    </source>
</evidence>
<dbReference type="GO" id="GO:0006508">
    <property type="term" value="P:proteolysis"/>
    <property type="evidence" value="ECO:0007669"/>
    <property type="project" value="UniProtKB-KW"/>
</dbReference>
<feature type="active site" description="Charge relay system" evidence="15">
    <location>
        <position position="303"/>
    </location>
</feature>
<dbReference type="AlphaFoldDB" id="A0A9P5P3M0"/>
<comment type="catalytic activity">
    <reaction evidence="1">
        <text>Release of an N-terminal tripeptide from a polypeptide.</text>
        <dbReference type="EC" id="3.4.14.10"/>
    </reaction>
</comment>
<organism evidence="18 19">
    <name type="scientific">Gymnopilus junonius</name>
    <name type="common">Spectacular rustgill mushroom</name>
    <name type="synonym">Gymnopilus spectabilis subsp. junonius</name>
    <dbReference type="NCBI Taxonomy" id="109634"/>
    <lineage>
        <taxon>Eukaryota</taxon>
        <taxon>Fungi</taxon>
        <taxon>Dikarya</taxon>
        <taxon>Basidiomycota</taxon>
        <taxon>Agaricomycotina</taxon>
        <taxon>Agaricomycetes</taxon>
        <taxon>Agaricomycetidae</taxon>
        <taxon>Agaricales</taxon>
        <taxon>Agaricineae</taxon>
        <taxon>Hymenogastraceae</taxon>
        <taxon>Gymnopilus</taxon>
    </lineage>
</organism>
<evidence type="ECO:0000256" key="14">
    <source>
        <dbReference type="ARBA" id="ARBA00023180"/>
    </source>
</evidence>
<dbReference type="GO" id="GO:0005576">
    <property type="term" value="C:extracellular region"/>
    <property type="evidence" value="ECO:0007669"/>
    <property type="project" value="UniProtKB-SubCell"/>
</dbReference>
<feature type="active site" description="Charge relay system" evidence="15">
    <location>
        <position position="307"/>
    </location>
</feature>
<dbReference type="Gene3D" id="3.40.50.200">
    <property type="entry name" value="Peptidase S8/S53 domain"/>
    <property type="match status" value="1"/>
</dbReference>
<evidence type="ECO:0000256" key="1">
    <source>
        <dbReference type="ARBA" id="ARBA00001910"/>
    </source>
</evidence>
<keyword evidence="9 15" id="KW-0378">Hydrolase</keyword>
<evidence type="ECO:0000256" key="9">
    <source>
        <dbReference type="ARBA" id="ARBA00022801"/>
    </source>
</evidence>
<dbReference type="PANTHER" id="PTHR14218:SF15">
    <property type="entry name" value="TRIPEPTIDYL-PEPTIDASE 1"/>
    <property type="match status" value="1"/>
</dbReference>
<dbReference type="GO" id="GO:0004252">
    <property type="term" value="F:serine-type endopeptidase activity"/>
    <property type="evidence" value="ECO:0007669"/>
    <property type="project" value="UniProtKB-UniRule"/>
</dbReference>
<feature type="binding site" evidence="15">
    <location>
        <position position="569"/>
    </location>
    <ligand>
        <name>Ca(2+)</name>
        <dbReference type="ChEBI" id="CHEBI:29108"/>
    </ligand>
</feature>
<keyword evidence="13" id="KW-0865">Zymogen</keyword>
<dbReference type="CDD" id="cd11377">
    <property type="entry name" value="Pro-peptidase_S53"/>
    <property type="match status" value="1"/>
</dbReference>
<evidence type="ECO:0000256" key="16">
    <source>
        <dbReference type="SAM" id="SignalP"/>
    </source>
</evidence>
<evidence type="ECO:0000313" key="18">
    <source>
        <dbReference type="EMBL" id="KAF8914260.1"/>
    </source>
</evidence>
<evidence type="ECO:0000256" key="12">
    <source>
        <dbReference type="ARBA" id="ARBA00023026"/>
    </source>
</evidence>
<evidence type="ECO:0000256" key="10">
    <source>
        <dbReference type="ARBA" id="ARBA00022825"/>
    </source>
</evidence>
<evidence type="ECO:0000256" key="11">
    <source>
        <dbReference type="ARBA" id="ARBA00022837"/>
    </source>
</evidence>
<name>A0A9P5P3M0_GYMJU</name>
<feature type="signal peptide" evidence="16">
    <location>
        <begin position="1"/>
        <end position="19"/>
    </location>
</feature>
<comment type="function">
    <text evidence="2">Secreted tripeptidyl-peptidase which degrades proteins at acidic pHs and is involved in virulence.</text>
</comment>
<dbReference type="CDD" id="cd04056">
    <property type="entry name" value="Peptidases_S53"/>
    <property type="match status" value="1"/>
</dbReference>
<dbReference type="EMBL" id="JADNYJ010000001">
    <property type="protein sequence ID" value="KAF8914260.1"/>
    <property type="molecule type" value="Genomic_DNA"/>
</dbReference>
<feature type="domain" description="Peptidase S53" evidence="17">
    <location>
        <begin position="227"/>
        <end position="609"/>
    </location>
</feature>
<feature type="active site" description="Charge relay system" evidence="15">
    <location>
        <position position="526"/>
    </location>
</feature>
<dbReference type="Pfam" id="PF09286">
    <property type="entry name" value="Pro-kuma_activ"/>
    <property type="match status" value="1"/>
</dbReference>
<dbReference type="SUPFAM" id="SSF54897">
    <property type="entry name" value="Protease propeptides/inhibitors"/>
    <property type="match status" value="1"/>
</dbReference>
<evidence type="ECO:0000256" key="6">
    <source>
        <dbReference type="ARBA" id="ARBA00022670"/>
    </source>
</evidence>
<feature type="binding site" evidence="15">
    <location>
        <position position="589"/>
    </location>
    <ligand>
        <name>Ca(2+)</name>
        <dbReference type="ChEBI" id="CHEBI:29108"/>
    </ligand>
</feature>
<keyword evidence="11 15" id="KW-0106">Calcium</keyword>
<dbReference type="PROSITE" id="PS51695">
    <property type="entry name" value="SEDOLISIN"/>
    <property type="match status" value="1"/>
</dbReference>
<feature type="binding site" evidence="15">
    <location>
        <position position="568"/>
    </location>
    <ligand>
        <name>Ca(2+)</name>
        <dbReference type="ChEBI" id="CHEBI:29108"/>
    </ligand>
</feature>
<keyword evidence="7 15" id="KW-0479">Metal-binding</keyword>
<dbReference type="InterPro" id="IPR036852">
    <property type="entry name" value="Peptidase_S8/S53_dom_sf"/>
</dbReference>
<evidence type="ECO:0000256" key="13">
    <source>
        <dbReference type="ARBA" id="ARBA00023145"/>
    </source>
</evidence>
<dbReference type="SMART" id="SM00944">
    <property type="entry name" value="Pro-kuma_activ"/>
    <property type="match status" value="1"/>
</dbReference>
<keyword evidence="6 15" id="KW-0645">Protease</keyword>
<proteinExistence type="predicted"/>
<comment type="cofactor">
    <cofactor evidence="15">
        <name>Ca(2+)</name>
        <dbReference type="ChEBI" id="CHEBI:29108"/>
    </cofactor>
    <text evidence="15">Binds 1 Ca(2+) ion per subunit.</text>
</comment>
<dbReference type="InterPro" id="IPR015366">
    <property type="entry name" value="S53_propep"/>
</dbReference>
<dbReference type="OrthoDB" id="409122at2759"/>
<keyword evidence="14" id="KW-0325">Glycoprotein</keyword>
<evidence type="ECO:0000256" key="8">
    <source>
        <dbReference type="ARBA" id="ARBA00022729"/>
    </source>
</evidence>
<dbReference type="PANTHER" id="PTHR14218">
    <property type="entry name" value="PROTEASE S8 TRIPEPTIDYL PEPTIDASE I CLN2"/>
    <property type="match status" value="1"/>
</dbReference>
<keyword evidence="12" id="KW-0843">Virulence</keyword>
<evidence type="ECO:0000313" key="19">
    <source>
        <dbReference type="Proteomes" id="UP000724874"/>
    </source>
</evidence>
<dbReference type="Proteomes" id="UP000724874">
    <property type="component" value="Unassembled WGS sequence"/>
</dbReference>
<comment type="subcellular location">
    <subcellularLocation>
        <location evidence="3">Secreted</location>
        <location evidence="3">Extracellular space</location>
    </subcellularLocation>
</comment>
<keyword evidence="5" id="KW-0964">Secreted</keyword>
<dbReference type="Pfam" id="PF00082">
    <property type="entry name" value="Peptidase_S8"/>
    <property type="match status" value="1"/>
</dbReference>
<evidence type="ECO:0000259" key="17">
    <source>
        <dbReference type="PROSITE" id="PS51695"/>
    </source>
</evidence>
<accession>A0A9P5P3M0</accession>
<dbReference type="InterPro" id="IPR050819">
    <property type="entry name" value="Tripeptidyl-peptidase_I"/>
</dbReference>
<feature type="binding site" evidence="15">
    <location>
        <position position="587"/>
    </location>
    <ligand>
        <name>Ca(2+)</name>
        <dbReference type="ChEBI" id="CHEBI:29108"/>
    </ligand>
</feature>
<evidence type="ECO:0000256" key="2">
    <source>
        <dbReference type="ARBA" id="ARBA00002451"/>
    </source>
</evidence>
<dbReference type="GO" id="GO:0046872">
    <property type="term" value="F:metal ion binding"/>
    <property type="evidence" value="ECO:0007669"/>
    <property type="project" value="UniProtKB-UniRule"/>
</dbReference>
<sequence length="615" mass="67538">MRIHLTLVSFLLGTSLSFAAPPKECAYKVKEEIYPPRGWVKHSRPHPDHPISLRIGLPQHNFPLLEQHLYEVSDPEHPRYGEYLSKEEVEALAAPRPESLNALDKWLAGFDFKEEDLVRSPAKDWITITIPISLAEKMLDTTYHVWEHTDSGDQLVRTTRYSLPGDLHGHVDVIQPTTMFGRYRRDRATIFRVEEITDELEKVMTKVLPPVVNAVSGITVDQSCNSTITISCLQQLYNAVGYVASANPENSIGATGYLEEFANLQDLRTFYAEQRPDALNSTFKFVSVKGGLNTQNLSQAGGEANLDTQFAFGLSHPIPPTFFSTAGRPPFDADARTPTDTNEPYTDWLDFILSQPDKDIPRTISTSYGDDEQTVPKDFATRACAEFAKLGARGVTVIFSSGDFGVGDGDSNPSTQQCFTNDGKNVTKFVPAFPASCPFVTAVGGTTNINPEMAVSRFFSGGGFSNFFSRPQYQEKAVAKYLAALPKGTFNNLFNPQGRAYPDVAAQADRFRIFLKGRPVSIGGTSAAAPTFAGIVALLNDARFKAGHKSLGFLNPMLYSKGFEGLNDITIGHNSGCGTTGFNATEGWDPVTGLGTPNFFKLKDIVVPAKRSVYH</sequence>
<dbReference type="SUPFAM" id="SSF52743">
    <property type="entry name" value="Subtilisin-like"/>
    <property type="match status" value="1"/>
</dbReference>
<dbReference type="InterPro" id="IPR023828">
    <property type="entry name" value="Peptidase_S8_Ser-AS"/>
</dbReference>
<evidence type="ECO:0000256" key="15">
    <source>
        <dbReference type="PROSITE-ProRule" id="PRU01032"/>
    </source>
</evidence>
<keyword evidence="8 16" id="KW-0732">Signal</keyword>
<dbReference type="GO" id="GO:0008240">
    <property type="term" value="F:tripeptidyl-peptidase activity"/>
    <property type="evidence" value="ECO:0007669"/>
    <property type="project" value="UniProtKB-EC"/>
</dbReference>
<gene>
    <name evidence="18" type="ORF">CPB84DRAFT_1758839</name>
</gene>
<protein>
    <recommendedName>
        <fullName evidence="4">tripeptidyl-peptidase II</fullName>
        <ecNumber evidence="4">3.4.14.10</ecNumber>
    </recommendedName>
</protein>